<dbReference type="Proteomes" id="UP001519460">
    <property type="component" value="Unassembled WGS sequence"/>
</dbReference>
<name>A0ABD0K6E7_9CAEN</name>
<gene>
    <name evidence="1" type="ORF">BaRGS_00026226</name>
</gene>
<dbReference type="EMBL" id="JACVVK020000243">
    <property type="protein sequence ID" value="KAK7482515.1"/>
    <property type="molecule type" value="Genomic_DNA"/>
</dbReference>
<dbReference type="AlphaFoldDB" id="A0ABD0K6E7"/>
<organism evidence="1 2">
    <name type="scientific">Batillaria attramentaria</name>
    <dbReference type="NCBI Taxonomy" id="370345"/>
    <lineage>
        <taxon>Eukaryota</taxon>
        <taxon>Metazoa</taxon>
        <taxon>Spiralia</taxon>
        <taxon>Lophotrochozoa</taxon>
        <taxon>Mollusca</taxon>
        <taxon>Gastropoda</taxon>
        <taxon>Caenogastropoda</taxon>
        <taxon>Sorbeoconcha</taxon>
        <taxon>Cerithioidea</taxon>
        <taxon>Batillariidae</taxon>
        <taxon>Batillaria</taxon>
    </lineage>
</organism>
<keyword evidence="2" id="KW-1185">Reference proteome</keyword>
<reference evidence="1 2" key="1">
    <citation type="journal article" date="2023" name="Sci. Data">
        <title>Genome assembly of the Korean intertidal mud-creeper Batillaria attramentaria.</title>
        <authorList>
            <person name="Patra A.K."/>
            <person name="Ho P.T."/>
            <person name="Jun S."/>
            <person name="Lee S.J."/>
            <person name="Kim Y."/>
            <person name="Won Y.J."/>
        </authorList>
    </citation>
    <scope>NUCLEOTIDE SEQUENCE [LARGE SCALE GENOMIC DNA]</scope>
    <source>
        <strain evidence="1">Wonlab-2016</strain>
    </source>
</reference>
<evidence type="ECO:0000313" key="1">
    <source>
        <dbReference type="EMBL" id="KAK7482515.1"/>
    </source>
</evidence>
<evidence type="ECO:0000313" key="2">
    <source>
        <dbReference type="Proteomes" id="UP001519460"/>
    </source>
</evidence>
<comment type="caution">
    <text evidence="1">The sequence shown here is derived from an EMBL/GenBank/DDBJ whole genome shotgun (WGS) entry which is preliminary data.</text>
</comment>
<sequence length="129" mass="13948">MITKLFGEALTSCHRLTHGAPMVSRQEQQSEITPASSIFSEESNSTNTNIIASVCFNSKIISGLHSCSSEDEKQDVVPQDKQQLTVGITGRVRAAPRLSHAGNQYCACVPPTLCGDLPGCRHHHGNVFK</sequence>
<protein>
    <submittedName>
        <fullName evidence="1">Uncharacterized protein</fullName>
    </submittedName>
</protein>
<accession>A0ABD0K6E7</accession>
<proteinExistence type="predicted"/>